<dbReference type="InterPro" id="IPR045049">
    <property type="entry name" value="Pcy1-like"/>
</dbReference>
<evidence type="ECO:0000313" key="14">
    <source>
        <dbReference type="EnsemblPlants" id="LPERR02G04810.1"/>
    </source>
</evidence>
<feature type="region of interest" description="Disordered" evidence="12">
    <location>
        <begin position="22"/>
        <end position="104"/>
    </location>
</feature>
<dbReference type="Pfam" id="PF01467">
    <property type="entry name" value="CTP_transf_like"/>
    <property type="match status" value="1"/>
</dbReference>
<evidence type="ECO:0000256" key="1">
    <source>
        <dbReference type="ARBA" id="ARBA00010101"/>
    </source>
</evidence>
<feature type="compositionally biased region" description="Low complexity" evidence="12">
    <location>
        <begin position="29"/>
        <end position="44"/>
    </location>
</feature>
<name>A0A0D9VCR9_9ORYZ</name>
<evidence type="ECO:0000256" key="2">
    <source>
        <dbReference type="ARBA" id="ARBA00022516"/>
    </source>
</evidence>
<reference evidence="14" key="3">
    <citation type="submission" date="2015-04" db="UniProtKB">
        <authorList>
            <consortium name="EnsemblPlants"/>
        </authorList>
    </citation>
    <scope>IDENTIFICATION</scope>
</reference>
<evidence type="ECO:0000313" key="15">
    <source>
        <dbReference type="Proteomes" id="UP000032180"/>
    </source>
</evidence>
<dbReference type="GO" id="GO:0004105">
    <property type="term" value="F:choline-phosphate cytidylyltransferase activity"/>
    <property type="evidence" value="ECO:0007669"/>
    <property type="project" value="UniProtKB-EC"/>
</dbReference>
<keyword evidence="7" id="KW-1208">Phospholipid metabolism</keyword>
<dbReference type="FunFam" id="3.40.50.620:FF:000102">
    <property type="entry name" value="Choline-phosphate cytidylyltransferase 2"/>
    <property type="match status" value="1"/>
</dbReference>
<evidence type="ECO:0000256" key="9">
    <source>
        <dbReference type="ARBA" id="ARBA00026101"/>
    </source>
</evidence>
<dbReference type="InterPro" id="IPR004821">
    <property type="entry name" value="Cyt_trans-like"/>
</dbReference>
<evidence type="ECO:0000256" key="5">
    <source>
        <dbReference type="ARBA" id="ARBA00023098"/>
    </source>
</evidence>
<feature type="compositionally biased region" description="Acidic residues" evidence="12">
    <location>
        <begin position="70"/>
        <end position="85"/>
    </location>
</feature>
<evidence type="ECO:0000256" key="11">
    <source>
        <dbReference type="ARBA" id="ARBA00054397"/>
    </source>
</evidence>
<sequence length="368" mass="41592">MTSRTLLLPSHVLASLEAFQKLPRPPSSSFPSSSPRIFSTSTSSLPRMAGDHVAAAEAAAATATQPQSSQEEEEDWKEAEGGDMEVSDRDRGAAAAANGGGGEGDRPIRVYADGIYDLFHFGHAKSLEQAKKSFPNTYLLVGCCNDELTHAYKGRTVMTEDERYESLRHCKWVDEVIPDAPWVVTEEFLNKHNIDFVAHDSLPYADASGAGKDVYEHVKKLGKFKETKRTEGISTSDIIMRIVKDYNEYVMRNLARGYTRKDLGVSYEKRLRVNMGLKNLRDKVKQHQEKVGEKWNTVAKLQEEWVENADRWVAGFLEKFEEGCHSMGTAIKERIQERLKAQSRDFSLLQYEDEDADEDEDEDEDVRE</sequence>
<proteinExistence type="inferred from homology"/>
<evidence type="ECO:0000256" key="10">
    <source>
        <dbReference type="ARBA" id="ARBA00048285"/>
    </source>
</evidence>
<feature type="region of interest" description="Disordered" evidence="12">
    <location>
        <begin position="347"/>
        <end position="368"/>
    </location>
</feature>
<dbReference type="SUPFAM" id="SSF52374">
    <property type="entry name" value="Nucleotidylyl transferase"/>
    <property type="match status" value="1"/>
</dbReference>
<feature type="compositionally biased region" description="Low complexity" evidence="12">
    <location>
        <begin position="55"/>
        <end position="64"/>
    </location>
</feature>
<keyword evidence="4" id="KW-0548">Nucleotidyltransferase</keyword>
<dbReference type="eggNOG" id="KOG2804">
    <property type="taxonomic scope" value="Eukaryota"/>
</dbReference>
<feature type="domain" description="Cytidyltransferase-like" evidence="13">
    <location>
        <begin position="111"/>
        <end position="240"/>
    </location>
</feature>
<comment type="similarity">
    <text evidence="1">Belongs to the cytidylyltransferase family.</text>
</comment>
<protein>
    <recommendedName>
        <fullName evidence="9">choline-phosphate cytidylyltransferase</fullName>
        <ecNumber evidence="9">2.7.7.15</ecNumber>
    </recommendedName>
</protein>
<dbReference type="EnsemblPlants" id="LPERR02G04810.1">
    <property type="protein sequence ID" value="LPERR02G04810.1"/>
    <property type="gene ID" value="LPERR02G04810"/>
</dbReference>
<dbReference type="HOGENOM" id="CLU_034585_1_0_1"/>
<keyword evidence="15" id="KW-1185">Reference proteome</keyword>
<dbReference type="Gene3D" id="3.40.50.620">
    <property type="entry name" value="HUPs"/>
    <property type="match status" value="1"/>
</dbReference>
<evidence type="ECO:0000256" key="8">
    <source>
        <dbReference type="ARBA" id="ARBA00025706"/>
    </source>
</evidence>
<organism evidence="14 15">
    <name type="scientific">Leersia perrieri</name>
    <dbReference type="NCBI Taxonomy" id="77586"/>
    <lineage>
        <taxon>Eukaryota</taxon>
        <taxon>Viridiplantae</taxon>
        <taxon>Streptophyta</taxon>
        <taxon>Embryophyta</taxon>
        <taxon>Tracheophyta</taxon>
        <taxon>Spermatophyta</taxon>
        <taxon>Magnoliopsida</taxon>
        <taxon>Liliopsida</taxon>
        <taxon>Poales</taxon>
        <taxon>Poaceae</taxon>
        <taxon>BOP clade</taxon>
        <taxon>Oryzoideae</taxon>
        <taxon>Oryzeae</taxon>
        <taxon>Oryzinae</taxon>
        <taxon>Leersia</taxon>
    </lineage>
</organism>
<dbReference type="Gramene" id="LPERR02G04810.1">
    <property type="protein sequence ID" value="LPERR02G04810.1"/>
    <property type="gene ID" value="LPERR02G04810"/>
</dbReference>
<keyword evidence="3" id="KW-0808">Transferase</keyword>
<reference evidence="14 15" key="1">
    <citation type="submission" date="2012-08" db="EMBL/GenBank/DDBJ databases">
        <title>Oryza genome evolution.</title>
        <authorList>
            <person name="Wing R.A."/>
        </authorList>
    </citation>
    <scope>NUCLEOTIDE SEQUENCE</scope>
</reference>
<dbReference type="AlphaFoldDB" id="A0A0D9VCR9"/>
<evidence type="ECO:0000259" key="13">
    <source>
        <dbReference type="Pfam" id="PF01467"/>
    </source>
</evidence>
<dbReference type="InterPro" id="IPR014729">
    <property type="entry name" value="Rossmann-like_a/b/a_fold"/>
</dbReference>
<dbReference type="CDD" id="cd02174">
    <property type="entry name" value="CCT"/>
    <property type="match status" value="1"/>
</dbReference>
<keyword evidence="2" id="KW-0444">Lipid biosynthesis</keyword>
<evidence type="ECO:0000256" key="4">
    <source>
        <dbReference type="ARBA" id="ARBA00022695"/>
    </source>
</evidence>
<dbReference type="GO" id="GO:0031210">
    <property type="term" value="F:phosphatidylcholine binding"/>
    <property type="evidence" value="ECO:0007669"/>
    <property type="project" value="TreeGrafter"/>
</dbReference>
<dbReference type="PANTHER" id="PTHR10739:SF63">
    <property type="entry name" value="CHOLINE-PHOSPHATE CYTIDYLYLTRANSFERASE"/>
    <property type="match status" value="1"/>
</dbReference>
<evidence type="ECO:0000256" key="12">
    <source>
        <dbReference type="SAM" id="MobiDB-lite"/>
    </source>
</evidence>
<dbReference type="Proteomes" id="UP000032180">
    <property type="component" value="Chromosome 2"/>
</dbReference>
<dbReference type="InterPro" id="IPR041723">
    <property type="entry name" value="CCT"/>
</dbReference>
<evidence type="ECO:0000256" key="7">
    <source>
        <dbReference type="ARBA" id="ARBA00023264"/>
    </source>
</evidence>
<accession>A0A0D9VCR9</accession>
<comment type="pathway">
    <text evidence="8">Phospholipid metabolism; phosphatidylcholine biosynthesis; phosphatidylcholine from phosphocholine: step 1/2.</text>
</comment>
<feature type="compositionally biased region" description="Acidic residues" evidence="12">
    <location>
        <begin position="351"/>
        <end position="368"/>
    </location>
</feature>
<evidence type="ECO:0000256" key="6">
    <source>
        <dbReference type="ARBA" id="ARBA00023209"/>
    </source>
</evidence>
<dbReference type="EC" id="2.7.7.15" evidence="9"/>
<dbReference type="NCBIfam" id="TIGR00125">
    <property type="entry name" value="cyt_tran_rel"/>
    <property type="match status" value="1"/>
</dbReference>
<dbReference type="STRING" id="77586.A0A0D9VCR9"/>
<keyword evidence="6" id="KW-0594">Phospholipid biosynthesis</keyword>
<keyword evidence="5" id="KW-0443">Lipid metabolism</keyword>
<comment type="function">
    <text evidence="11">Plays an important role in the biosynthesis of the phospholipid phosphatidylcholine. Catalyzes the formation of CDP-choline.</text>
</comment>
<evidence type="ECO:0000256" key="3">
    <source>
        <dbReference type="ARBA" id="ARBA00022679"/>
    </source>
</evidence>
<dbReference type="PANTHER" id="PTHR10739">
    <property type="entry name" value="CYTIDYLYLTRANSFERASE"/>
    <property type="match status" value="1"/>
</dbReference>
<comment type="catalytic activity">
    <reaction evidence="10">
        <text>phosphocholine + CTP + H(+) = CDP-choline + diphosphate</text>
        <dbReference type="Rhea" id="RHEA:18997"/>
        <dbReference type="ChEBI" id="CHEBI:15378"/>
        <dbReference type="ChEBI" id="CHEBI:33019"/>
        <dbReference type="ChEBI" id="CHEBI:37563"/>
        <dbReference type="ChEBI" id="CHEBI:58779"/>
        <dbReference type="ChEBI" id="CHEBI:295975"/>
        <dbReference type="EC" id="2.7.7.15"/>
    </reaction>
    <physiologicalReaction direction="left-to-right" evidence="10">
        <dbReference type="Rhea" id="RHEA:18998"/>
    </physiologicalReaction>
</comment>
<reference evidence="15" key="2">
    <citation type="submission" date="2013-12" db="EMBL/GenBank/DDBJ databases">
        <authorList>
            <person name="Yu Y."/>
            <person name="Lee S."/>
            <person name="de Baynast K."/>
            <person name="Wissotski M."/>
            <person name="Liu L."/>
            <person name="Talag J."/>
            <person name="Goicoechea J."/>
            <person name="Angelova A."/>
            <person name="Jetty R."/>
            <person name="Kudrna D."/>
            <person name="Golser W."/>
            <person name="Rivera L."/>
            <person name="Zhang J."/>
            <person name="Wing R."/>
        </authorList>
    </citation>
    <scope>NUCLEOTIDE SEQUENCE</scope>
</reference>